<comment type="caution">
    <text evidence="2">The sequence shown here is derived from an EMBL/GenBank/DDBJ whole genome shotgun (WGS) entry which is preliminary data.</text>
</comment>
<feature type="transmembrane region" description="Helical" evidence="1">
    <location>
        <begin position="128"/>
        <end position="149"/>
    </location>
</feature>
<accession>A0A7K1UX54</accession>
<keyword evidence="1" id="KW-0812">Transmembrane</keyword>
<name>A0A7K1UX54_9NOCA</name>
<dbReference type="EMBL" id="WRPP01000003">
    <property type="protein sequence ID" value="MVU78966.1"/>
    <property type="molecule type" value="Genomic_DNA"/>
</dbReference>
<evidence type="ECO:0000313" key="3">
    <source>
        <dbReference type="Proteomes" id="UP000466794"/>
    </source>
</evidence>
<dbReference type="Proteomes" id="UP000466794">
    <property type="component" value="Unassembled WGS sequence"/>
</dbReference>
<dbReference type="RefSeq" id="WP_157388562.1">
    <property type="nucleotide sequence ID" value="NZ_WRPP01000003.1"/>
</dbReference>
<protein>
    <submittedName>
        <fullName evidence="2">Uncharacterized protein</fullName>
    </submittedName>
</protein>
<dbReference type="AlphaFoldDB" id="A0A7K1UX54"/>
<keyword evidence="3" id="KW-1185">Reference proteome</keyword>
<proteinExistence type="predicted"/>
<keyword evidence="1" id="KW-1133">Transmembrane helix</keyword>
<reference evidence="2 3" key="1">
    <citation type="submission" date="2019-12" db="EMBL/GenBank/DDBJ databases">
        <title>Nocardia sp. nov. ET3-3 isolated from soil.</title>
        <authorList>
            <person name="Kanchanasin P."/>
            <person name="Tanasupawat S."/>
            <person name="Yuki M."/>
            <person name="Kudo T."/>
        </authorList>
    </citation>
    <scope>NUCLEOTIDE SEQUENCE [LARGE SCALE GENOMIC DNA]</scope>
    <source>
        <strain evidence="2 3">ET3-3</strain>
    </source>
</reference>
<organism evidence="2 3">
    <name type="scientific">Nocardia terrae</name>
    <dbReference type="NCBI Taxonomy" id="2675851"/>
    <lineage>
        <taxon>Bacteria</taxon>
        <taxon>Bacillati</taxon>
        <taxon>Actinomycetota</taxon>
        <taxon>Actinomycetes</taxon>
        <taxon>Mycobacteriales</taxon>
        <taxon>Nocardiaceae</taxon>
        <taxon>Nocardia</taxon>
    </lineage>
</organism>
<evidence type="ECO:0000256" key="1">
    <source>
        <dbReference type="SAM" id="Phobius"/>
    </source>
</evidence>
<feature type="transmembrane region" description="Helical" evidence="1">
    <location>
        <begin position="51"/>
        <end position="73"/>
    </location>
</feature>
<sequence length="164" mass="17955">MRPDPDAARVAKIVFIMPGVEAQMTIVSWQWPLVFGVVLVRFLAPGWLIVLSLWTLGIPIFAVCAPLLLAAYLSTPDQHSQLQLADLFIVLAALTIPDGGDNSGYQIPLLTLVKGNPEIDEENLIGKALVWVGVFSVLGYTVMLVVMWLRIGEQHGWITTGFTS</sequence>
<gene>
    <name evidence="2" type="ORF">GPX89_17145</name>
</gene>
<keyword evidence="1" id="KW-0472">Membrane</keyword>
<evidence type="ECO:0000313" key="2">
    <source>
        <dbReference type="EMBL" id="MVU78966.1"/>
    </source>
</evidence>